<dbReference type="OrthoDB" id="10723at10239"/>
<proteinExistence type="predicted"/>
<evidence type="ECO:0000313" key="1">
    <source>
        <dbReference type="EMBL" id="AFR32517.1"/>
    </source>
</evidence>
<dbReference type="Proteomes" id="UP000167073">
    <property type="component" value="Segment"/>
</dbReference>
<protein>
    <submittedName>
        <fullName evidence="1">Virion protein</fullName>
    </submittedName>
</protein>
<dbReference type="GeneID" id="26887586"/>
<dbReference type="RefSeq" id="YP_009230197.1">
    <property type="nucleotide sequence ID" value="NC_029311.1"/>
</dbReference>
<organism evidence="1 2">
    <name type="scientific">Leporid alphaherpesvirus 4</name>
    <dbReference type="NCBI Taxonomy" id="481315"/>
    <lineage>
        <taxon>Viruses</taxon>
        <taxon>Duplodnaviria</taxon>
        <taxon>Heunggongvirae</taxon>
        <taxon>Peploviricota</taxon>
        <taxon>Herviviricetes</taxon>
        <taxon>Herpesvirales</taxon>
        <taxon>Orthoherpesviridae</taxon>
        <taxon>Alphaherpesvirinae</taxon>
        <taxon>Simplexvirus</taxon>
        <taxon>Simplexvirus leporidalpha4</taxon>
    </lineage>
</organism>
<accession>J9R0A8</accession>
<reference evidence="1 2" key="1">
    <citation type="journal article" date="2012" name="Virology">
        <title>Analysis of the genome of leporid herpesvirus 4.</title>
        <authorList>
            <person name="Babra B."/>
            <person name="Watson G."/>
            <person name="Xu W."/>
            <person name="Jeffrey B.M."/>
            <person name="Xu J.R."/>
            <person name="Rockey D.D."/>
            <person name="Rohrmann G.F."/>
            <person name="Jin L."/>
        </authorList>
    </citation>
    <scope>NUCLEOTIDE SEQUENCE [LARGE SCALE GENOMIC DNA]</scope>
    <source>
        <strain evidence="1">LHV4012612</strain>
    </source>
</reference>
<dbReference type="Pfam" id="PF02476">
    <property type="entry name" value="US2"/>
    <property type="match status" value="1"/>
</dbReference>
<keyword evidence="2" id="KW-1185">Reference proteome</keyword>
<dbReference type="EMBL" id="JQ596859">
    <property type="protein sequence ID" value="AFR32517.1"/>
    <property type="molecule type" value="Genomic_DNA"/>
</dbReference>
<dbReference type="KEGG" id="vg:26887586"/>
<name>J9R0A8_9ALPH</name>
<evidence type="ECO:0000313" key="2">
    <source>
        <dbReference type="Proteomes" id="UP000167073"/>
    </source>
</evidence>
<dbReference type="InterPro" id="IPR003485">
    <property type="entry name" value="Herpes_US2_varicellovirus"/>
</dbReference>
<sequence>MLAMPKATRASRAQALRATQRRLVGIHPHPSHGPLKSGPRAFLALALPAEVRVLVWVCSPSNIPLDMGVSVVNIMTLLDETEAPPRTSRDANPLMWHFLMRQCRILAGASLDTPVVIRPADLRRVAGPLMDLPRPRRPIVRTRTCDCARQRSGGLFSEDAPHESVEVVNAAAHIRDLDESGPGELFAVWVVGGADICAPAMEAMMALGRPFRVVAIAGAHSLTGSSWPISARLLPAVWHSWEPYPAAPTNPLKNTFAACTFVAGTVNAARKPAPSRLARWLGALTSHTRPQVSAARGQPSVTACPECTAHFAETAQNKHDTRCV</sequence>
<gene>
    <name evidence="1" type="primary">US2</name>
</gene>